<organism evidence="2 3">
    <name type="scientific">Ameca splendens</name>
    <dbReference type="NCBI Taxonomy" id="208324"/>
    <lineage>
        <taxon>Eukaryota</taxon>
        <taxon>Metazoa</taxon>
        <taxon>Chordata</taxon>
        <taxon>Craniata</taxon>
        <taxon>Vertebrata</taxon>
        <taxon>Euteleostomi</taxon>
        <taxon>Actinopterygii</taxon>
        <taxon>Neopterygii</taxon>
        <taxon>Teleostei</taxon>
        <taxon>Neoteleostei</taxon>
        <taxon>Acanthomorphata</taxon>
        <taxon>Ovalentaria</taxon>
        <taxon>Atherinomorphae</taxon>
        <taxon>Cyprinodontiformes</taxon>
        <taxon>Goodeidae</taxon>
        <taxon>Ameca</taxon>
    </lineage>
</organism>
<feature type="transmembrane region" description="Helical" evidence="1">
    <location>
        <begin position="44"/>
        <end position="61"/>
    </location>
</feature>
<dbReference type="EMBL" id="JAHRIP010057956">
    <property type="protein sequence ID" value="MEQ2303645.1"/>
    <property type="molecule type" value="Genomic_DNA"/>
</dbReference>
<keyword evidence="1" id="KW-0812">Transmembrane</keyword>
<dbReference type="Proteomes" id="UP001469553">
    <property type="component" value="Unassembled WGS sequence"/>
</dbReference>
<evidence type="ECO:0000313" key="2">
    <source>
        <dbReference type="EMBL" id="MEQ2303645.1"/>
    </source>
</evidence>
<evidence type="ECO:0000256" key="1">
    <source>
        <dbReference type="SAM" id="Phobius"/>
    </source>
</evidence>
<proteinExistence type="predicted"/>
<name>A0ABV0ZCM5_9TELE</name>
<accession>A0ABV0ZCM5</accession>
<keyword evidence="1" id="KW-0472">Membrane</keyword>
<keyword evidence="3" id="KW-1185">Reference proteome</keyword>
<protein>
    <submittedName>
        <fullName evidence="2">Uncharacterized protein</fullName>
    </submittedName>
</protein>
<comment type="caution">
    <text evidence="2">The sequence shown here is derived from an EMBL/GenBank/DDBJ whole genome shotgun (WGS) entry which is preliminary data.</text>
</comment>
<keyword evidence="1" id="KW-1133">Transmembrane helix</keyword>
<sequence length="101" mass="11406">MLYTFRDGILHTLVVTRGYLSYCYLSIISNQSVHDALTSDCNKAFFSTQLLLTGYFLFFMYPKKMALLKNPSTSAVSEILRPGCLAPKTIQSHLNLLSSQF</sequence>
<reference evidence="2 3" key="1">
    <citation type="submission" date="2021-06" db="EMBL/GenBank/DDBJ databases">
        <authorList>
            <person name="Palmer J.M."/>
        </authorList>
    </citation>
    <scope>NUCLEOTIDE SEQUENCE [LARGE SCALE GENOMIC DNA]</scope>
    <source>
        <strain evidence="2 3">AS_MEX2019</strain>
        <tissue evidence="2">Muscle</tissue>
    </source>
</reference>
<gene>
    <name evidence="2" type="ORF">AMECASPLE_019137</name>
</gene>
<evidence type="ECO:0000313" key="3">
    <source>
        <dbReference type="Proteomes" id="UP001469553"/>
    </source>
</evidence>